<sequence>MVGVVVGAGRVVVTGGTVMGGAVVVTGGVVTGVVGGTVVGTSVIVTPGLGTVVAGAGGVDERTGGAEVTVVATATVLVVVEVEGSTAAKRLPSSVVEVVVTAGARVRLGLFVIPRGLVLAASPDVAAMTRATDMVPTTAASTMLFRVFLLWANHHSRSRSCACGRPKAAFLPMNEGKG</sequence>
<proteinExistence type="predicted"/>
<protein>
    <submittedName>
        <fullName evidence="1">Uncharacterized protein</fullName>
    </submittedName>
</protein>
<dbReference type="AlphaFoldDB" id="A0A6J4JEF1"/>
<name>A0A6J4JEF1_9ACTN</name>
<dbReference type="EMBL" id="CADCTB010000213">
    <property type="protein sequence ID" value="CAA9275281.1"/>
    <property type="molecule type" value="Genomic_DNA"/>
</dbReference>
<organism evidence="1">
    <name type="scientific">uncultured Acidimicrobiales bacterium</name>
    <dbReference type="NCBI Taxonomy" id="310071"/>
    <lineage>
        <taxon>Bacteria</taxon>
        <taxon>Bacillati</taxon>
        <taxon>Actinomycetota</taxon>
        <taxon>Acidimicrobiia</taxon>
        <taxon>Acidimicrobiales</taxon>
        <taxon>environmental samples</taxon>
    </lineage>
</organism>
<accession>A0A6J4JEF1</accession>
<evidence type="ECO:0000313" key="1">
    <source>
        <dbReference type="EMBL" id="CAA9275281.1"/>
    </source>
</evidence>
<reference evidence="1" key="1">
    <citation type="submission" date="2020-02" db="EMBL/GenBank/DDBJ databases">
        <authorList>
            <person name="Meier V. D."/>
        </authorList>
    </citation>
    <scope>NUCLEOTIDE SEQUENCE</scope>
    <source>
        <strain evidence="1">AVDCRST_MAG10</strain>
    </source>
</reference>
<gene>
    <name evidence="1" type="ORF">AVDCRST_MAG10-3554</name>
</gene>